<dbReference type="InterPro" id="IPR035990">
    <property type="entry name" value="TIM_sf"/>
</dbReference>
<keyword evidence="12" id="KW-1185">Reference proteome</keyword>
<comment type="subunit">
    <text evidence="9 10">Homodimer.</text>
</comment>
<evidence type="ECO:0000256" key="4">
    <source>
        <dbReference type="ARBA" id="ARBA00007422"/>
    </source>
</evidence>
<keyword evidence="6 9" id="KW-0963">Cytoplasm</keyword>
<evidence type="ECO:0000256" key="7">
    <source>
        <dbReference type="ARBA" id="ARBA00023152"/>
    </source>
</evidence>
<evidence type="ECO:0000313" key="12">
    <source>
        <dbReference type="Proteomes" id="UP000248925"/>
    </source>
</evidence>
<dbReference type="PANTHER" id="PTHR21139:SF42">
    <property type="entry name" value="TRIOSEPHOSPHATE ISOMERASE"/>
    <property type="match status" value="1"/>
</dbReference>
<dbReference type="GO" id="GO:0005829">
    <property type="term" value="C:cytosol"/>
    <property type="evidence" value="ECO:0007669"/>
    <property type="project" value="TreeGrafter"/>
</dbReference>
<proteinExistence type="inferred from homology"/>
<organism evidence="11 12">
    <name type="scientific">Rhizobium tubonense</name>
    <dbReference type="NCBI Taxonomy" id="484088"/>
    <lineage>
        <taxon>Bacteria</taxon>
        <taxon>Pseudomonadati</taxon>
        <taxon>Pseudomonadota</taxon>
        <taxon>Alphaproteobacteria</taxon>
        <taxon>Hyphomicrobiales</taxon>
        <taxon>Rhizobiaceae</taxon>
        <taxon>Rhizobium/Agrobacterium group</taxon>
        <taxon>Rhizobium</taxon>
    </lineage>
</organism>
<dbReference type="PROSITE" id="PS51440">
    <property type="entry name" value="TIM_2"/>
    <property type="match status" value="1"/>
</dbReference>
<dbReference type="CDD" id="cd00311">
    <property type="entry name" value="TIM"/>
    <property type="match status" value="1"/>
</dbReference>
<comment type="pathway">
    <text evidence="3">Carbohydrate metabolism; erythritol degradation.</text>
</comment>
<feature type="binding site" evidence="9">
    <location>
        <begin position="235"/>
        <end position="236"/>
    </location>
    <ligand>
        <name>substrate</name>
    </ligand>
</feature>
<comment type="caution">
    <text evidence="11">The sequence shown here is derived from an EMBL/GenBank/DDBJ whole genome shotgun (WGS) entry which is preliminary data.</text>
</comment>
<dbReference type="UniPathway" id="UPA00138"/>
<dbReference type="HAMAP" id="MF_00147_B">
    <property type="entry name" value="TIM_B"/>
    <property type="match status" value="1"/>
</dbReference>
<comment type="similarity">
    <text evidence="4 9 10">Belongs to the triosephosphate isomerase family.</text>
</comment>
<evidence type="ECO:0000256" key="9">
    <source>
        <dbReference type="HAMAP-Rule" id="MF_00147"/>
    </source>
</evidence>
<feature type="binding site" evidence="9">
    <location>
        <position position="214"/>
    </location>
    <ligand>
        <name>substrate</name>
    </ligand>
</feature>
<comment type="function">
    <text evidence="9">Involved in the gluconeogenesis. Catalyzes stereospecifically the conversion of dihydroxyacetone phosphate (DHAP) to D-glyceraldehyde-3-phosphate (G3P).</text>
</comment>
<evidence type="ECO:0000256" key="10">
    <source>
        <dbReference type="RuleBase" id="RU363013"/>
    </source>
</evidence>
<evidence type="ECO:0000313" key="11">
    <source>
        <dbReference type="EMBL" id="PZM10762.1"/>
    </source>
</evidence>
<feature type="binding site" evidence="9">
    <location>
        <position position="175"/>
    </location>
    <ligand>
        <name>substrate</name>
    </ligand>
</feature>
<reference evidence="11 12" key="1">
    <citation type="journal article" date="2018" name="Sci. Rep.">
        <title>Rhizobium tumorigenes sp. nov., a novel plant tumorigenic bacterium isolated from cane gall tumors on thornless blackberry.</title>
        <authorList>
            <person name="Kuzmanovi N."/>
            <person name="Smalla K."/>
            <person name="Gronow S."/>
            <person name="PuBawska J."/>
        </authorList>
    </citation>
    <scope>NUCLEOTIDE SEQUENCE [LARGE SCALE GENOMIC DNA]</scope>
    <source>
        <strain evidence="11 12">CCBAU 85046</strain>
    </source>
</reference>
<gene>
    <name evidence="9" type="primary">tpiA</name>
    <name evidence="11" type="ORF">CPY51_22245</name>
</gene>
<feature type="active site" description="Proton acceptor" evidence="9">
    <location>
        <position position="169"/>
    </location>
</feature>
<dbReference type="GO" id="GO:0019563">
    <property type="term" value="P:glycerol catabolic process"/>
    <property type="evidence" value="ECO:0007669"/>
    <property type="project" value="TreeGrafter"/>
</dbReference>
<dbReference type="Pfam" id="PF00121">
    <property type="entry name" value="TIM"/>
    <property type="match status" value="1"/>
</dbReference>
<feature type="binding site" evidence="9">
    <location>
        <begin position="12"/>
        <end position="14"/>
    </location>
    <ligand>
        <name>substrate</name>
    </ligand>
</feature>
<protein>
    <recommendedName>
        <fullName evidence="9 10">Triosephosphate isomerase</fullName>
        <shortName evidence="9">TIM</shortName>
        <shortName evidence="9">TPI</shortName>
        <ecNumber evidence="9 10">5.3.1.1</ecNumber>
    </recommendedName>
    <alternativeName>
        <fullName evidence="9">Triose-phosphate isomerase</fullName>
    </alternativeName>
</protein>
<comment type="catalytic activity">
    <reaction evidence="1">
        <text>L-erythrulose 1-phosphate = D-erythrulose 4-phosphate</text>
        <dbReference type="Rhea" id="RHEA:49588"/>
        <dbReference type="ChEBI" id="CHEBI:58002"/>
        <dbReference type="ChEBI" id="CHEBI:90796"/>
        <dbReference type="EC" id="5.3.1.33"/>
    </reaction>
</comment>
<dbReference type="UniPathway" id="UPA01066"/>
<dbReference type="GO" id="GO:0046166">
    <property type="term" value="P:glyceraldehyde-3-phosphate biosynthetic process"/>
    <property type="evidence" value="ECO:0007669"/>
    <property type="project" value="TreeGrafter"/>
</dbReference>
<dbReference type="Proteomes" id="UP000248925">
    <property type="component" value="Unassembled WGS sequence"/>
</dbReference>
<comment type="pathway">
    <text evidence="9 10">Carbohydrate biosynthesis; gluconeogenesis.</text>
</comment>
<dbReference type="GO" id="GO:0006096">
    <property type="term" value="P:glycolytic process"/>
    <property type="evidence" value="ECO:0007669"/>
    <property type="project" value="UniProtKB-UniRule"/>
</dbReference>
<keyword evidence="8 9" id="KW-0413">Isomerase</keyword>
<name>A0A2W4CBW9_9HYPH</name>
<dbReference type="EMBL" id="PCDP01000045">
    <property type="protein sequence ID" value="PZM10762.1"/>
    <property type="molecule type" value="Genomic_DNA"/>
</dbReference>
<dbReference type="OrthoDB" id="9809429at2"/>
<comment type="subcellular location">
    <subcellularLocation>
        <location evidence="9 10">Cytoplasm</location>
    </subcellularLocation>
</comment>
<dbReference type="SUPFAM" id="SSF51351">
    <property type="entry name" value="Triosephosphate isomerase (TIM)"/>
    <property type="match status" value="1"/>
</dbReference>
<evidence type="ECO:0000256" key="1">
    <source>
        <dbReference type="ARBA" id="ARBA00000148"/>
    </source>
</evidence>
<comment type="catalytic activity">
    <reaction evidence="9 10">
        <text>D-glyceraldehyde 3-phosphate = dihydroxyacetone phosphate</text>
        <dbReference type="Rhea" id="RHEA:18585"/>
        <dbReference type="ChEBI" id="CHEBI:57642"/>
        <dbReference type="ChEBI" id="CHEBI:59776"/>
        <dbReference type="EC" id="5.3.1.1"/>
    </reaction>
</comment>
<dbReference type="FunFam" id="3.20.20.70:FF:000016">
    <property type="entry name" value="Triosephosphate isomerase"/>
    <property type="match status" value="1"/>
</dbReference>
<dbReference type="GO" id="GO:0006094">
    <property type="term" value="P:gluconeogenesis"/>
    <property type="evidence" value="ECO:0007669"/>
    <property type="project" value="UniProtKB-UniRule"/>
</dbReference>
<keyword evidence="5 9" id="KW-0312">Gluconeogenesis</keyword>
<evidence type="ECO:0000256" key="6">
    <source>
        <dbReference type="ARBA" id="ARBA00022490"/>
    </source>
</evidence>
<keyword evidence="7 9" id="KW-0324">Glycolysis</keyword>
<sequence>MTERMRPLLAGNWKMNGIRDCLPEIKAIAEGVKHPLSEKIETLLCPPATLLYVATALCSDSPLAIGAQDCHQDVSGAHTGDISAAMIADCFGTYVIVGHSERRRDHGDTDELVRAKAEAAHAAELAAIICIGETEDQRLAGETLDVLKRQIAASVPDGATAETTVIAYEPVWAIGTGRTPTRPDIEAAHAFMRADLIARFGAEGKRIRILYGGSANPRNAKELVGIANVDGLLVGGASLKAADFLAIYGAYEQLHA</sequence>
<dbReference type="PROSITE" id="PS00171">
    <property type="entry name" value="TIM_1"/>
    <property type="match status" value="1"/>
</dbReference>
<evidence type="ECO:0000256" key="5">
    <source>
        <dbReference type="ARBA" id="ARBA00022432"/>
    </source>
</evidence>
<dbReference type="EC" id="5.3.1.1" evidence="9 10"/>
<dbReference type="UniPathway" id="UPA00109">
    <property type="reaction ID" value="UER00189"/>
</dbReference>
<feature type="active site" description="Electrophile" evidence="9">
    <location>
        <position position="99"/>
    </location>
</feature>
<dbReference type="Gene3D" id="3.20.20.70">
    <property type="entry name" value="Aldolase class I"/>
    <property type="match status" value="1"/>
</dbReference>
<evidence type="ECO:0000256" key="2">
    <source>
        <dbReference type="ARBA" id="ARBA00004680"/>
    </source>
</evidence>
<dbReference type="RefSeq" id="WP_111162429.1">
    <property type="nucleotide sequence ID" value="NZ_PCDP01000045.1"/>
</dbReference>
<evidence type="ECO:0000256" key="3">
    <source>
        <dbReference type="ARBA" id="ARBA00004939"/>
    </source>
</evidence>
<dbReference type="InterPro" id="IPR022896">
    <property type="entry name" value="TrioseP_Isoase_bac/euk"/>
</dbReference>
<comment type="pathway">
    <text evidence="2 9 10">Carbohydrate degradation; glycolysis; D-glyceraldehyde 3-phosphate from glycerone phosphate: step 1/1.</text>
</comment>
<dbReference type="GO" id="GO:0004807">
    <property type="term" value="F:triose-phosphate isomerase activity"/>
    <property type="evidence" value="ECO:0007669"/>
    <property type="project" value="UniProtKB-UniRule"/>
</dbReference>
<dbReference type="InterPro" id="IPR013785">
    <property type="entry name" value="Aldolase_TIM"/>
</dbReference>
<accession>A0A2W4CBW9</accession>
<evidence type="ECO:0000256" key="8">
    <source>
        <dbReference type="ARBA" id="ARBA00023235"/>
    </source>
</evidence>
<dbReference type="AlphaFoldDB" id="A0A2W4CBW9"/>
<dbReference type="InterPro" id="IPR000652">
    <property type="entry name" value="Triosephosphate_isomerase"/>
</dbReference>
<dbReference type="PANTHER" id="PTHR21139">
    <property type="entry name" value="TRIOSEPHOSPHATE ISOMERASE"/>
    <property type="match status" value="1"/>
</dbReference>
<dbReference type="InterPro" id="IPR020861">
    <property type="entry name" value="Triosephosphate_isomerase_AS"/>
</dbReference>
<dbReference type="NCBIfam" id="TIGR00419">
    <property type="entry name" value="tim"/>
    <property type="match status" value="1"/>
</dbReference>